<dbReference type="Pfam" id="PF03101">
    <property type="entry name" value="FAR1"/>
    <property type="match status" value="1"/>
</dbReference>
<organism evidence="2 3">
    <name type="scientific">Panicum virgatum</name>
    <name type="common">Blackwell switchgrass</name>
    <dbReference type="NCBI Taxonomy" id="38727"/>
    <lineage>
        <taxon>Eukaryota</taxon>
        <taxon>Viridiplantae</taxon>
        <taxon>Streptophyta</taxon>
        <taxon>Embryophyta</taxon>
        <taxon>Tracheophyta</taxon>
        <taxon>Spermatophyta</taxon>
        <taxon>Magnoliopsida</taxon>
        <taxon>Liliopsida</taxon>
        <taxon>Poales</taxon>
        <taxon>Poaceae</taxon>
        <taxon>PACMAD clade</taxon>
        <taxon>Panicoideae</taxon>
        <taxon>Panicodae</taxon>
        <taxon>Paniceae</taxon>
        <taxon>Panicinae</taxon>
        <taxon>Panicum</taxon>
        <taxon>Panicum sect. Hiantes</taxon>
    </lineage>
</organism>
<dbReference type="EMBL" id="CM029054">
    <property type="protein sequence ID" value="KAG2538186.1"/>
    <property type="molecule type" value="Genomic_DNA"/>
</dbReference>
<dbReference type="Proteomes" id="UP000823388">
    <property type="component" value="Chromosome 9N"/>
</dbReference>
<dbReference type="AlphaFoldDB" id="A0A8T0MTU4"/>
<dbReference type="InterPro" id="IPR004330">
    <property type="entry name" value="FAR1_DNA_bnd_dom"/>
</dbReference>
<accession>A0A8T0MTU4</accession>
<comment type="caution">
    <text evidence="2">The sequence shown here is derived from an EMBL/GenBank/DDBJ whole genome shotgun (WGS) entry which is preliminary data.</text>
</comment>
<protein>
    <recommendedName>
        <fullName evidence="1">FAR1 domain-containing protein</fullName>
    </recommendedName>
</protein>
<feature type="domain" description="FAR1" evidence="1">
    <location>
        <begin position="86"/>
        <end position="168"/>
    </location>
</feature>
<sequence>MISLQPLRILSCSKILVQLFPPMCVAGGAVAHVSSSNLTLPVISNEALHLPSNSAPPELATQQLSNSASKESFVGMSFNTSDAVKDYYNSYARHTSFSIRINTSRESKKANEKTKYIYVCQKAGVNKKEKVAHDGPISEKKIVRQRRRDYVDRTHCLAHMIMRKTSPGH</sequence>
<reference evidence="2" key="1">
    <citation type="submission" date="2020-05" db="EMBL/GenBank/DDBJ databases">
        <title>WGS assembly of Panicum virgatum.</title>
        <authorList>
            <person name="Lovell J.T."/>
            <person name="Jenkins J."/>
            <person name="Shu S."/>
            <person name="Juenger T.E."/>
            <person name="Schmutz J."/>
        </authorList>
    </citation>
    <scope>NUCLEOTIDE SEQUENCE</scope>
    <source>
        <strain evidence="2">AP13</strain>
    </source>
</reference>
<evidence type="ECO:0000259" key="1">
    <source>
        <dbReference type="Pfam" id="PF03101"/>
    </source>
</evidence>
<keyword evidence="3" id="KW-1185">Reference proteome</keyword>
<evidence type="ECO:0000313" key="3">
    <source>
        <dbReference type="Proteomes" id="UP000823388"/>
    </source>
</evidence>
<evidence type="ECO:0000313" key="2">
    <source>
        <dbReference type="EMBL" id="KAG2538186.1"/>
    </source>
</evidence>
<proteinExistence type="predicted"/>
<gene>
    <name evidence="2" type="ORF">PVAP13_9NG313014</name>
</gene>
<name>A0A8T0MTU4_PANVG</name>
<dbReference type="PANTHER" id="PTHR46328">
    <property type="entry name" value="FAR-RED IMPAIRED RESPONSIVE (FAR1) FAMILY PROTEIN-RELATED"/>
    <property type="match status" value="1"/>
</dbReference>
<dbReference type="PANTHER" id="PTHR46328:SF27">
    <property type="entry name" value="OS12G0287500 PROTEIN"/>
    <property type="match status" value="1"/>
</dbReference>